<feature type="transmembrane region" description="Helical" evidence="14">
    <location>
        <begin position="3074"/>
        <end position="3097"/>
    </location>
</feature>
<evidence type="ECO:0000256" key="7">
    <source>
        <dbReference type="ARBA" id="ARBA00022837"/>
    </source>
</evidence>
<feature type="domain" description="Cadherin" evidence="15">
    <location>
        <begin position="612"/>
        <end position="719"/>
    </location>
</feature>
<keyword evidence="6" id="KW-0677">Repeat</keyword>
<feature type="domain" description="Cadherin" evidence="15">
    <location>
        <begin position="4316"/>
        <end position="4421"/>
    </location>
</feature>
<feature type="domain" description="Cadherin" evidence="15">
    <location>
        <begin position="1699"/>
        <end position="1808"/>
    </location>
</feature>
<dbReference type="PRINTS" id="PR00205">
    <property type="entry name" value="CADHERIN"/>
</dbReference>
<evidence type="ECO:0000256" key="5">
    <source>
        <dbReference type="ARBA" id="ARBA00022729"/>
    </source>
</evidence>
<dbReference type="FunFam" id="2.60.40.60:FF:000007">
    <property type="entry name" value="Protocadherin alpha 2"/>
    <property type="match status" value="4"/>
</dbReference>
<feature type="domain" description="Cadherin" evidence="15">
    <location>
        <begin position="4527"/>
        <end position="4636"/>
    </location>
</feature>
<feature type="domain" description="Cadherin" evidence="15">
    <location>
        <begin position="4651"/>
        <end position="4748"/>
    </location>
</feature>
<comment type="function">
    <text evidence="1">Potential calcium-dependent cell-adhesion protein. May be involved in the establishment and maintenance of specific neuronal connections in the brain.</text>
</comment>
<dbReference type="Pfam" id="PF00028">
    <property type="entry name" value="Cadherin"/>
    <property type="match status" value="34"/>
</dbReference>
<dbReference type="FunFam" id="2.60.40.60:FF:000018">
    <property type="entry name" value="Protocadherin gamma c3"/>
    <property type="match status" value="2"/>
</dbReference>
<dbReference type="GO" id="GO:0005886">
    <property type="term" value="C:plasma membrane"/>
    <property type="evidence" value="ECO:0007669"/>
    <property type="project" value="UniProtKB-SubCell"/>
</dbReference>
<feature type="domain" description="Cadherin" evidence="15">
    <location>
        <begin position="3764"/>
        <end position="3873"/>
    </location>
</feature>
<dbReference type="InterPro" id="IPR015919">
    <property type="entry name" value="Cadherin-like_sf"/>
</dbReference>
<dbReference type="Proteomes" id="UP000281406">
    <property type="component" value="Unassembled WGS sequence"/>
</dbReference>
<feature type="domain" description="Cadherin" evidence="15">
    <location>
        <begin position="2073"/>
        <end position="2177"/>
    </location>
</feature>
<dbReference type="PANTHER" id="PTHR24028">
    <property type="entry name" value="CADHERIN-87A"/>
    <property type="match status" value="1"/>
</dbReference>
<feature type="domain" description="Cadherin" evidence="15">
    <location>
        <begin position="3445"/>
        <end position="3552"/>
    </location>
</feature>
<feature type="region of interest" description="Disordered" evidence="13">
    <location>
        <begin position="4987"/>
        <end position="5006"/>
    </location>
</feature>
<dbReference type="PROSITE" id="PS00232">
    <property type="entry name" value="CADHERIN_1"/>
    <property type="match status" value="20"/>
</dbReference>
<dbReference type="FunFam" id="2.60.40.60:FF:000001">
    <property type="entry name" value="Protocadherin alpha 2"/>
    <property type="match status" value="7"/>
</dbReference>
<dbReference type="GO" id="GO:0009653">
    <property type="term" value="P:anatomical structure morphogenesis"/>
    <property type="evidence" value="ECO:0007669"/>
    <property type="project" value="UniProtKB-ARBA"/>
</dbReference>
<dbReference type="Pfam" id="PF08266">
    <property type="entry name" value="Cadherin_2"/>
    <property type="match status" value="5"/>
</dbReference>
<feature type="domain" description="Cadherin" evidence="15">
    <location>
        <begin position="3888"/>
        <end position="3984"/>
    </location>
</feature>
<feature type="domain" description="Cadherin" evidence="15">
    <location>
        <begin position="4972"/>
        <end position="5079"/>
    </location>
</feature>
<feature type="domain" description="Cadherin" evidence="15">
    <location>
        <begin position="1271"/>
        <end position="1377"/>
    </location>
</feature>
<feature type="domain" description="Cadherin" evidence="15">
    <location>
        <begin position="1992"/>
        <end position="2072"/>
    </location>
</feature>
<keyword evidence="7 12" id="KW-0106">Calcium</keyword>
<evidence type="ECO:0000256" key="1">
    <source>
        <dbReference type="ARBA" id="ARBA00003436"/>
    </source>
</evidence>
<dbReference type="FunFam" id="2.60.40.60:FF:000307">
    <property type="entry name" value="Zgc:123181"/>
    <property type="match status" value="4"/>
</dbReference>
<sequence>MNLFSINSNSGEIVVQGPIDYEEDSAIELRVQSRDKGSPPKSTHCKVLIEVVDENDNVPEIVTTPLLESVKEDSKPGTAVALVAVSDKDGGKNGVVHCVVQGSFPFKLEKSYNNHYSLVVDGSLDRESVSQYSITITAADEGTPPLSSSTVITVHISDVNDNAPHFSAPVINAFLSENGQAGGLVTKVTADDSDTGENAELSYSLLDSSSSSVPITTLININSLSGEIFSLQSFNHEETKRFQFEVMATDSGVPPLSSNVTVNVFILDENDNSPVILPPYSDPGSVNTENIPYSAEAGYFVSKIRAVDADSGYNALLSYHMSEPKGTNLFRIGSSTGEIRTKRRMSDNDLKTHPLLITVCDNGEPSLSATMSMDVVVVESLDDIKTSFREVPVKEESFSDLNVYLLIAIVSVSVIFLLSLVGLIAAKCYRTDGSFSRYSAPVISTHPDGSWSFSKSTQQYDVCFSSDTIKSDVVVFPSPFPPADAELISINSGEDTFTRTQTLPNSEKIAYSVSEEVNVGTVVGNIAKDLHINVLGLEPRMFQIVHGTNKRYFGVNLKTGTLFVNNRIDRESLCSTDEKCTMLLEAMARNPLSLYRIEINIIDINDNAPLFPISRQILNITEVSSLGEKFSLPLAEDPDSGNNAVKTYKLSPNEHFSLDVQNIEQSVTVELVLIKALDREKQPVIHLTLTAVDGGKPAMSGTLEITVNVLDFNDNSPVFSKSLYKVKVNENIALGSQIISLSASDLDEGINSDITFSIIKQGSSKASDLFSIDPDSGLITVKGNIDYEENAAVELRVEAKDKGQPPKSSQCKVLVEVVDVNDNPPELMVTSLANTIKEDSKFGTAVALITISDKDGGKNGIVHCNIVGQVPFKIESSYKNYYSLVVDGALDREEIANFNITIIASDEGTPSLSSTSVITVHISDVNDNAPRFPEAVMNVYLKENSPAGDIVATVTAQDPDINKNAHISYVLISRDKTVIPLISMIDINGESGDLYSKQSFNYEDLKSFQFEVMATDSGVPPLSSNVTVNVFILDENDNSPVILPPYSDPGSVNTENIPYSAEAGYFVSKIRAVDADSGYNALLSYHMSEPKGTNLFRIGSSTGEIRTKRRMSDNDLKTHPLLITVCDNGEPSLSATMSMDVVVVESLDDIKTSFREVPVKEESFSDLNVYLLIAIVSVSVIFLLSLVGLIAAKCYRTDGSFSRYSAPVISTHPDGSWSFSKSTQQYDVCFSSDTIKSDVVVFPSPFPPADAELISINSGEDTFTRTQTLPSNGKIVYSVSEEVNKGTVIGNIAKELKISAQELESRMFQIMPGSNAKYFDVNVKTGSLFVKNRIDREELCGNNQKCTLNLEALAQNPHRLYRLEIIIVDVNDNAPFFPDSTYVVNVTEDANEGERFPLPIAKDSDVGSNSLKDYKLSSNEYFSLDVHSGQKSISAELVLQKALDREKQAVIHLILTATDGGKPPKSGTLSIIVDVMDINDNKPIFSKSLYKVKVKENTPIGTKLISVSASDLDEGVNGEIQYSFLGHGNTDELNRFTINSHSGEIVVQGQIDYEENSAIELRVQSRDKGSPPKSTHCKVLIEVVDENDNVPEIVTTPLLESVKEDSKPGTAVALVAVSDKDGGKNGVVHCVVQGSFPFKLEKSYNNHYSLVVDGSLDRESVSQYSITITAGDEGTPPLSSSTVITVHISDVNDNAPNFSAPVINAFLSENGQAGGLVTKVTADDSDTGENAELSYSLLDSSSSSVPITTLININSLSGEIFSLQSFNHEETKRFQFYVQAADSGVPPLSSNVTVNVFILDENDNSPFILPPYSDPGSVNTENIPYSAEAGYFVAKIRAVDADSGYNALLSYHMSEPKGTNLFRIGSSTGEIRTKRRMSDNDLKTHPLLITVCDNGEPSLSATMSMDVVVVESLDDIKTSFREVPVKEESFSDLNVYLLIAIVSVSVIFLLSLVGLIAAKCYRTDGSFSRYSAPVISTHPDGSWSFSKSTQHDLDEGINGEIQYSFHGNTDELKLFSINSHSGEIVVQGQIDYEEDSAIELRVQAIDKGSPPKSTHCKVLIEVVDENDNVPEIVTTPLLESVKEDSKPGTAVALVAVSDKDGGKNGVVHCVVQGSFPFKLEKSYNNHYSLVVDGSLDRESVSQYSITITAADEGTPPLSSSTVITVHISDVNDNAPNFSAPVINAFLSENGQAGGLVTKVTADDSDTGENAELSYSLLDSSSSSVPITTLININPLSGEIFSLQTFNHEETKRFQFEVMATDSGVPPLSSNVTVNVFILDENDNSPVILPPYSDPGSVNTENIPYSAEAGYFVSKIRAVDADSGYNALLSYHMSEPKGTNLFRIGSSTGEIRTKRRMSDNDLKTHPLLITVCDNGEPSLSATMSMDVVVVESLDDIKTSFREVPVKEESFSDLNVYLLIAIVSVSVIFLLSLVGLIAAKCYRTDGSFSRYSAPVISTHPDGSWSFSKSTQQYDVCFSSDTIKSDVVVFPSPFPPADAELISINSGEDTFTRTQTLPTNGKTYHLNITESAFPGDRYPLPKASDADIGMNSVRSYKLGPNNYFSLDVQGNGEHSVSAELVLQKALDREKIPEIKLILTAVDGGKPPRSGSLGIVVNVLDVNDNTPTFSQQLYKVAIPENTIYGAPFIKLNASDIDLGLNGDIIYSLINHGKDKASEIFHIDPVTGEITIKGELDREDTSAFELHAQAQDRGTSPRSSHCKVLIEVIDVNDNIPVITVTSLTNTIKEDATPGTAVGLIMIADSDVGQNGKVSVKIEGSGPFKLQPSYKNYYTLVVDGYTDRESVSQYNITIIATDEGAPPLSSFKVITIHISDVNDNAPRFPESMINIYLKENFPAGIISTVSAQDLDMNENANIIYSLIAEQNMGKPLTAMFDINSATGDLYTKQSFNYEEIKSHQFYVQAADSGVPPLSSNVTVNVFILDENDNSPVILPPYSDPGSVNTENIPYSAEAGYFVAKIRAVDADSGYNALLSYHMSEPKGTNLFRIGSSTGEIRTKRRMSDNDLKTHPLLITVCDNGEPSLSATMSMDVVVVESLDDIKTSFREVPVKEESFSDLNVYLLIAIVSVSVIFLLSLVGLIAAKCYRTDGSFSRYSAPVISTHPDGSWSFSKSTQQYDVCFSSDTMKSDVVVFPVPAQHKDGELISIIDEDSFSLTKTLPKDLKCEEEIFDSLAFIFFLCDNGEPSLSATMSMDVVVVESLDDIKTSFREVPVKEESFSDLNVYLLIAIVSVSVIFLLSLVGLIAAKCYRTDGSFSRYSAPVISTHPDGSWSFSKSTQQYDVCFSSDTIKSDVVVFPSPFAPADAELISINSEDTFTRTQTLPSNEKIIYSVPEEVNKGTFVGNIAKDLNINVHELESHMFEIVTGSNKKYFDVNLKTGVLFVNERIDREEICVSNQKCSLNIEALAKNPHHLYRVEIKILDINDNAPHFPVKVFIINITETANPGERFPLPVAEDSDVGSNSLKEYKLSPNEHFSLDTQSEDQSVSAELVLNKALDREKQATIKLLLTGVDGGKPPKSGTVNIIINIMDANDNNPEFSQPLYKVRLKENVPSGTKVVSVFATDLDEGINREVVYLFAGHGKKQDTFTIIPETGDIVVKGQIDYEENPAIELRVQVRDKGSPPRSTHCKVLIEVMDENDNAPEITVTALLENVKEDTKSGTAVALVTVSDKDGGKNGIVHCALKGSFPFKLETSYNNHYSLVVDGSLDRESVSQYNITITAADEGTPPLSSSTVITVHISDVNDNAPHFPAPVINAFLSENGQAGGLVTKVTADDSDTGENAELSYSLLDSSSSSVPITTLININSLSGEIFSLQTFNHEEAKRFQFYVQAADSGVPPLSSNVTVNVFILDENDNSPVILPPYSDPGSVNTENIPYSAEAGYFVAKIRAVDADSGYNALLSYHMSEPKGTNLFRIGSSTGEIRTKRRMSDNDLTHPLLITVCDNGEPSLSATMSMDVVVVESLDDIKTSFREVPVKEESFSDLNVYLLIAIVSVSVIFLLSLVGLIAAKCYRTDGSFSRYSAPVISTHPDGSWSFSKSTQQYDVCFSSDTIKSDVVVFPSPFPPADAELISINSGEDTFTRTQTLPSNEKIIYSVPEEVNKGTFVGNIAKDLNINVHELESRMFEIVTGSNKKYFDLNLKTGVLFVNERIDREEICVSNQKCSLNIEALAKNPHHLYRVEIKILDINDNAPHFPVKVFIINITETANPGERFPLPVAEDSDVGSNSLKEYKLSPNEHFSLDTQSEDQSVSAELVLNKALDREKQATIKLVLTGVDGGKPPKSGTVNIIINIMDVNDNNPVFSQPLYKVKLKENVAAGTKVLSVFATDLDEGINREIMYSFVGHGKKKDLFTIIPETGDIVVKGQIDYEENPAIELRVQARDKGSTPRSTHCKVLIEVMDENDNAPEIVTTPLLESVKEDTKSGTAVALVTVSDKDGGKNGIVHCALKGSFPFKLESSYNNHYSLVVDGSLDRESVSQYNITITAGDEGTPPLSSSTVITVHISDVNDNAPHFPAPVINAFLSENGQAGGLVTKVTADDSDTGENAELSYSLLDSSSSSVPITTLININSLSGEIFSLQSFKQEETKIFQFEVMATDSGVPPLSSNVTVNVFILDENDNSPVILPPYSDPGSVNTENIPYSAEAGYFVAKIRAVDADSGYNALLSYHMSEPKGTNLFRIGSSTGEIRTKRRMSDNDLKTHPLLITVCDNGEPSLSATMSMDVVVVESLDDIKTSFREVPVKEESFSDLNVYLLIAIVSVSVIFLLSLVGLIAAKCYRTDGSFSRYSAPVISTHPDGSWSFSKSTQQYDVCFSSDTIKSDVVVFPSPFPPADAELISINSGEDTFTCTQTLPSNGKIVYSVPEEVNKGTVVGNIAKDLNINVHELESHMFEIVTGSNKKYFDVNLKTGVLFVNERIDREEICVSNQKCSLNIEALAENPHHLYRVEIKILDINDNAPHFPAKVFTVNITENASPGERFPLPLAEDSNVGSNSLKENKLSPNEHFSLDTQSEDQSVSAELVLNKALDREKQATIKLLLTGVDGGKPPKSGTLNIIINVMDVNDNNPVFSQPLYKVKLKENVAAGAKVISVFTTDLDEGINREIVYSFVGHGKKKDLFTIIPETGDIVVK</sequence>
<dbReference type="InterPro" id="IPR020894">
    <property type="entry name" value="Cadherin_CS"/>
</dbReference>
<feature type="domain" description="Cadherin" evidence="15">
    <location>
        <begin position="505"/>
        <end position="611"/>
    </location>
</feature>
<evidence type="ECO:0000256" key="14">
    <source>
        <dbReference type="SAM" id="Phobius"/>
    </source>
</evidence>
<feature type="domain" description="Cadherin" evidence="15">
    <location>
        <begin position="2"/>
        <end position="61"/>
    </location>
</feature>
<dbReference type="Gene3D" id="2.60.40.60">
    <property type="entry name" value="Cadherins"/>
    <property type="match status" value="40"/>
</dbReference>
<feature type="domain" description="Cadherin" evidence="15">
    <location>
        <begin position="2626"/>
        <end position="2733"/>
    </location>
</feature>
<feature type="domain" description="Cadherin" evidence="15">
    <location>
        <begin position="1486"/>
        <end position="1593"/>
    </location>
</feature>
<feature type="domain" description="Cadherin" evidence="15">
    <location>
        <begin position="167"/>
        <end position="276"/>
    </location>
</feature>
<dbReference type="InterPro" id="IPR013164">
    <property type="entry name" value="Cadherin_N"/>
</dbReference>
<keyword evidence="5" id="KW-0732">Signal</keyword>
<keyword evidence="3" id="KW-1003">Cell membrane</keyword>
<feature type="domain" description="Cadherin" evidence="15">
    <location>
        <begin position="3553"/>
        <end position="3658"/>
    </location>
</feature>
<feature type="transmembrane region" description="Helical" evidence="14">
    <location>
        <begin position="2414"/>
        <end position="2437"/>
    </location>
</feature>
<feature type="transmembrane region" description="Helical" evidence="14">
    <location>
        <begin position="403"/>
        <end position="426"/>
    </location>
</feature>
<keyword evidence="9 14" id="KW-1133">Transmembrane helix</keyword>
<comment type="subcellular location">
    <subcellularLocation>
        <location evidence="2">Cell membrane</location>
        <topology evidence="2">Single-pass type I membrane protein</topology>
    </subcellularLocation>
</comment>
<evidence type="ECO:0000256" key="10">
    <source>
        <dbReference type="ARBA" id="ARBA00023136"/>
    </source>
</evidence>
<comment type="caution">
    <text evidence="16">The sequence shown here is derived from an EMBL/GenBank/DDBJ whole genome shotgun (WGS) entry which is preliminary data.</text>
</comment>
<feature type="domain" description="Cadherin" evidence="15">
    <location>
        <begin position="4101"/>
        <end position="4207"/>
    </location>
</feature>
<feature type="domain" description="Cadherin" evidence="15">
    <location>
        <begin position="1378"/>
        <end position="1485"/>
    </location>
</feature>
<dbReference type="InterPro" id="IPR050174">
    <property type="entry name" value="Protocadherin/Cadherin-CA"/>
</dbReference>
<feature type="domain" description="Cadherin" evidence="15">
    <location>
        <begin position="4208"/>
        <end position="4315"/>
    </location>
</feature>
<dbReference type="CDD" id="cd11304">
    <property type="entry name" value="Cadherin_repeat"/>
    <property type="match status" value="40"/>
</dbReference>
<feature type="domain" description="Cadherin" evidence="15">
    <location>
        <begin position="2517"/>
        <end position="2625"/>
    </location>
</feature>
<evidence type="ECO:0000313" key="16">
    <source>
        <dbReference type="EMBL" id="ROL54466.1"/>
    </source>
</evidence>
<dbReference type="SUPFAM" id="SSF49313">
    <property type="entry name" value="Cadherin-like"/>
    <property type="match status" value="40"/>
</dbReference>
<feature type="domain" description="Cadherin" evidence="15">
    <location>
        <begin position="3667"/>
        <end position="3763"/>
    </location>
</feature>
<feature type="transmembrane region" description="Helical" evidence="14">
    <location>
        <begin position="1169"/>
        <end position="1192"/>
    </location>
</feature>
<feature type="domain" description="Cadherin" evidence="15">
    <location>
        <begin position="720"/>
        <end position="827"/>
    </location>
</feature>
<evidence type="ECO:0000256" key="3">
    <source>
        <dbReference type="ARBA" id="ARBA00022475"/>
    </source>
</evidence>
<feature type="domain" description="Cadherin" evidence="15">
    <location>
        <begin position="4422"/>
        <end position="4526"/>
    </location>
</feature>
<feature type="domain" description="Cadherin" evidence="15">
    <location>
        <begin position="2178"/>
        <end position="2287"/>
    </location>
</feature>
<feature type="transmembrane region" description="Helical" evidence="14">
    <location>
        <begin position="4763"/>
        <end position="4786"/>
    </location>
</feature>
<feature type="domain" description="Cadherin" evidence="15">
    <location>
        <begin position="1823"/>
        <end position="1920"/>
    </location>
</feature>
<dbReference type="OrthoDB" id="6252479at2759"/>
<dbReference type="InterPro" id="IPR032455">
    <property type="entry name" value="Cadherin_C"/>
</dbReference>
<dbReference type="EMBL" id="RJVU01007007">
    <property type="protein sequence ID" value="ROL54466.1"/>
    <property type="molecule type" value="Genomic_DNA"/>
</dbReference>
<feature type="domain" description="Cadherin" evidence="15">
    <location>
        <begin position="828"/>
        <end position="932"/>
    </location>
</feature>
<feature type="domain" description="Cadherin" evidence="15">
    <location>
        <begin position="291"/>
        <end position="388"/>
    </location>
</feature>
<dbReference type="PROSITE" id="PS50268">
    <property type="entry name" value="CADHERIN_2"/>
    <property type="match status" value="40"/>
</dbReference>
<dbReference type="FunFam" id="2.60.40.60:FF:000004">
    <property type="entry name" value="Protocadherin 1 gamma 2"/>
    <property type="match status" value="7"/>
</dbReference>
<feature type="domain" description="Cadherin" evidence="15">
    <location>
        <begin position="5080"/>
        <end position="5139"/>
    </location>
</feature>
<dbReference type="FunFam" id="2.60.40.60:FF:000006">
    <property type="entry name" value="Protocadherin alpha 2"/>
    <property type="match status" value="1"/>
</dbReference>
<feature type="transmembrane region" description="Helical" evidence="14">
    <location>
        <begin position="1935"/>
        <end position="1958"/>
    </location>
</feature>
<feature type="domain" description="Cadherin" evidence="15">
    <location>
        <begin position="2302"/>
        <end position="2399"/>
    </location>
</feature>
<keyword evidence="4 14" id="KW-0812">Transmembrane</keyword>
<feature type="domain" description="Cadherin" evidence="15">
    <location>
        <begin position="1057"/>
        <end position="1154"/>
    </location>
</feature>
<dbReference type="FunFam" id="2.60.40.60:FF:000129">
    <property type="entry name" value="protocadherin alpha-C2 isoform X1"/>
    <property type="match status" value="7"/>
</dbReference>
<organism evidence="16 17">
    <name type="scientific">Anabarilius grahami</name>
    <name type="common">Kanglang fish</name>
    <name type="synonym">Barilius grahami</name>
    <dbReference type="NCBI Taxonomy" id="495550"/>
    <lineage>
        <taxon>Eukaryota</taxon>
        <taxon>Metazoa</taxon>
        <taxon>Chordata</taxon>
        <taxon>Craniata</taxon>
        <taxon>Vertebrata</taxon>
        <taxon>Euteleostomi</taxon>
        <taxon>Actinopterygii</taxon>
        <taxon>Neopterygii</taxon>
        <taxon>Teleostei</taxon>
        <taxon>Ostariophysi</taxon>
        <taxon>Cypriniformes</taxon>
        <taxon>Xenocyprididae</taxon>
        <taxon>Xenocypridinae</taxon>
        <taxon>Xenocypridinae incertae sedis</taxon>
        <taxon>Anabarilius</taxon>
    </lineage>
</organism>
<proteinExistence type="predicted"/>
<dbReference type="Pfam" id="PF16492">
    <property type="entry name" value="Cadherin_C_2"/>
    <property type="match status" value="7"/>
</dbReference>
<feature type="domain" description="Cadherin" evidence="15">
    <location>
        <begin position="3338"/>
        <end position="3444"/>
    </location>
</feature>
<dbReference type="InterPro" id="IPR002126">
    <property type="entry name" value="Cadherin-like_dom"/>
</dbReference>
<dbReference type="GO" id="GO:0005509">
    <property type="term" value="F:calcium ion binding"/>
    <property type="evidence" value="ECO:0007669"/>
    <property type="project" value="UniProtKB-UniRule"/>
</dbReference>
<feature type="domain" description="Cadherin" evidence="15">
    <location>
        <begin position="2962"/>
        <end position="3059"/>
    </location>
</feature>
<feature type="transmembrane region" description="Helical" evidence="14">
    <location>
        <begin position="3999"/>
        <end position="4022"/>
    </location>
</feature>
<evidence type="ECO:0000256" key="4">
    <source>
        <dbReference type="ARBA" id="ARBA00022692"/>
    </source>
</evidence>
<dbReference type="GO" id="GO:0007156">
    <property type="term" value="P:homophilic cell adhesion via plasma membrane adhesion molecules"/>
    <property type="evidence" value="ECO:0007669"/>
    <property type="project" value="InterPro"/>
</dbReference>
<keyword evidence="10 14" id="KW-0472">Membrane</keyword>
<evidence type="ECO:0000256" key="9">
    <source>
        <dbReference type="ARBA" id="ARBA00022989"/>
    </source>
</evidence>
<evidence type="ECO:0000256" key="2">
    <source>
        <dbReference type="ARBA" id="ARBA00004251"/>
    </source>
</evidence>
<gene>
    <name evidence="16" type="ORF">DPX16_10889</name>
</gene>
<evidence type="ECO:0000256" key="12">
    <source>
        <dbReference type="PROSITE-ProRule" id="PRU00043"/>
    </source>
</evidence>
<evidence type="ECO:0000256" key="8">
    <source>
        <dbReference type="ARBA" id="ARBA00022889"/>
    </source>
</evidence>
<name>A0A3N0Z7M1_ANAGA</name>
<keyword evidence="17" id="KW-1185">Reference proteome</keyword>
<dbReference type="PANTHER" id="PTHR24028:SF32">
    <property type="entry name" value="CADHERIN-RELATED NEURONAL RECEPTOR VARIABLE 10-RELATED"/>
    <property type="match status" value="1"/>
</dbReference>
<feature type="domain" description="Cadherin" evidence="15">
    <location>
        <begin position="2734"/>
        <end position="2838"/>
    </location>
</feature>
<evidence type="ECO:0000256" key="6">
    <source>
        <dbReference type="ARBA" id="ARBA00022737"/>
    </source>
</evidence>
<reference evidence="16 17" key="1">
    <citation type="submission" date="2018-10" db="EMBL/GenBank/DDBJ databases">
        <title>Genome assembly for a Yunnan-Guizhou Plateau 3E fish, Anabarilius grahami (Regan), and its evolutionary and genetic applications.</title>
        <authorList>
            <person name="Jiang W."/>
        </authorList>
    </citation>
    <scope>NUCLEOTIDE SEQUENCE [LARGE SCALE GENOMIC DNA]</scope>
    <source>
        <strain evidence="16">AG-KIZ</strain>
        <tissue evidence="16">Muscle</tissue>
    </source>
</reference>
<evidence type="ECO:0000313" key="17">
    <source>
        <dbReference type="Proteomes" id="UP000281406"/>
    </source>
</evidence>
<accession>A0A3N0Z7M1</accession>
<dbReference type="FunFam" id="2.60.40.60:FF:000002">
    <property type="entry name" value="Protocadherin alpha 2"/>
    <property type="match status" value="6"/>
</dbReference>
<feature type="domain" description="Cadherin" evidence="15">
    <location>
        <begin position="4865"/>
        <end position="4971"/>
    </location>
</feature>
<evidence type="ECO:0000256" key="13">
    <source>
        <dbReference type="SAM" id="MobiDB-lite"/>
    </source>
</evidence>
<feature type="transmembrane region" description="Helical" evidence="14">
    <location>
        <begin position="3237"/>
        <end position="3260"/>
    </location>
</feature>
<evidence type="ECO:0000259" key="15">
    <source>
        <dbReference type="PROSITE" id="PS50268"/>
    </source>
</evidence>
<feature type="domain" description="Cadherin" evidence="15">
    <location>
        <begin position="1594"/>
        <end position="1698"/>
    </location>
</feature>
<feature type="domain" description="Cadherin" evidence="15">
    <location>
        <begin position="2839"/>
        <end position="2947"/>
    </location>
</feature>
<feature type="domain" description="Cadherin" evidence="15">
    <location>
        <begin position="933"/>
        <end position="1042"/>
    </location>
</feature>
<feature type="domain" description="Cadherin" evidence="15">
    <location>
        <begin position="62"/>
        <end position="166"/>
    </location>
</feature>
<dbReference type="SMART" id="SM00112">
    <property type="entry name" value="CA"/>
    <property type="match status" value="39"/>
</dbReference>
<protein>
    <submittedName>
        <fullName evidence="16">Protocadherin alpha-7</fullName>
    </submittedName>
</protein>
<keyword evidence="8" id="KW-0130">Cell adhesion</keyword>
<keyword evidence="11" id="KW-0325">Glycoprotein</keyword>
<evidence type="ECO:0000256" key="11">
    <source>
        <dbReference type="ARBA" id="ARBA00023180"/>
    </source>
</evidence>